<dbReference type="GO" id="GO:0005975">
    <property type="term" value="P:carbohydrate metabolic process"/>
    <property type="evidence" value="ECO:0007669"/>
    <property type="project" value="InterPro"/>
</dbReference>
<dbReference type="InterPro" id="IPR036573">
    <property type="entry name" value="CBM_sf_5/12"/>
</dbReference>
<reference evidence="6 7" key="1">
    <citation type="submission" date="2020-07" db="EMBL/GenBank/DDBJ databases">
        <title>Genomic Encyclopedia of Type Strains, Phase IV (KMG-IV): sequencing the most valuable type-strain genomes for metagenomic binning, comparative biology and taxonomic classification.</title>
        <authorList>
            <person name="Goeker M."/>
        </authorList>
    </citation>
    <scope>NUCLEOTIDE SEQUENCE [LARGE SCALE GENOMIC DNA]</scope>
    <source>
        <strain evidence="6 7">DSM 45533</strain>
    </source>
</reference>
<evidence type="ECO:0000256" key="1">
    <source>
        <dbReference type="ARBA" id="ARBA00022729"/>
    </source>
</evidence>
<dbReference type="PANTHER" id="PTHR34823:SF1">
    <property type="entry name" value="CHITIN-BINDING TYPE-4 DOMAIN-CONTAINING PROTEIN"/>
    <property type="match status" value="1"/>
</dbReference>
<evidence type="ECO:0000259" key="5">
    <source>
        <dbReference type="SMART" id="SM00495"/>
    </source>
</evidence>
<dbReference type="SMART" id="SM00495">
    <property type="entry name" value="ChtBD3"/>
    <property type="match status" value="1"/>
</dbReference>
<dbReference type="Gene3D" id="2.10.10.20">
    <property type="entry name" value="Carbohydrate-binding module superfamily 5/12"/>
    <property type="match status" value="1"/>
</dbReference>
<dbReference type="Pfam" id="PF02839">
    <property type="entry name" value="CBM_5_12"/>
    <property type="match status" value="1"/>
</dbReference>
<evidence type="ECO:0000313" key="7">
    <source>
        <dbReference type="Proteomes" id="UP000530928"/>
    </source>
</evidence>
<proteinExistence type="predicted"/>
<dbReference type="GO" id="GO:0004553">
    <property type="term" value="F:hydrolase activity, hydrolyzing O-glycosyl compounds"/>
    <property type="evidence" value="ECO:0007669"/>
    <property type="project" value="InterPro"/>
</dbReference>
<dbReference type="PANTHER" id="PTHR34823">
    <property type="entry name" value="GLCNAC-BINDING PROTEIN A"/>
    <property type="match status" value="1"/>
</dbReference>
<keyword evidence="7" id="KW-1185">Reference proteome</keyword>
<dbReference type="SUPFAM" id="SSF81296">
    <property type="entry name" value="E set domains"/>
    <property type="match status" value="1"/>
</dbReference>
<evidence type="ECO:0000256" key="4">
    <source>
        <dbReference type="SAM" id="SignalP"/>
    </source>
</evidence>
<dbReference type="CDD" id="cd12214">
    <property type="entry name" value="ChiA1_BD"/>
    <property type="match status" value="1"/>
</dbReference>
<dbReference type="InterPro" id="IPR003610">
    <property type="entry name" value="CBM5/12"/>
</dbReference>
<evidence type="ECO:0000256" key="2">
    <source>
        <dbReference type="ARBA" id="ARBA00022801"/>
    </source>
</evidence>
<feature type="chain" id="PRO_5031243771" evidence="4">
    <location>
        <begin position="29"/>
        <end position="246"/>
    </location>
</feature>
<dbReference type="Pfam" id="PF03067">
    <property type="entry name" value="LPMO_10"/>
    <property type="match status" value="1"/>
</dbReference>
<feature type="signal peptide" evidence="4">
    <location>
        <begin position="1"/>
        <end position="28"/>
    </location>
</feature>
<feature type="region of interest" description="Disordered" evidence="3">
    <location>
        <begin position="172"/>
        <end position="205"/>
    </location>
</feature>
<keyword evidence="2" id="KW-0378">Hydrolase</keyword>
<dbReference type="Gene3D" id="2.70.50.50">
    <property type="entry name" value="chitin-binding protein cbp21"/>
    <property type="match status" value="1"/>
</dbReference>
<evidence type="ECO:0000256" key="3">
    <source>
        <dbReference type="SAM" id="MobiDB-lite"/>
    </source>
</evidence>
<keyword evidence="1 4" id="KW-0732">Signal</keyword>
<gene>
    <name evidence="6" type="ORF">HNR30_003991</name>
</gene>
<dbReference type="EMBL" id="JACDUR010000004">
    <property type="protein sequence ID" value="MBA2892637.1"/>
    <property type="molecule type" value="Genomic_DNA"/>
</dbReference>
<dbReference type="GO" id="GO:0005576">
    <property type="term" value="C:extracellular region"/>
    <property type="evidence" value="ECO:0007669"/>
    <property type="project" value="InterPro"/>
</dbReference>
<accession>A0A7W0CKI1</accession>
<organism evidence="6 7">
    <name type="scientific">Nonomuraea soli</name>
    <dbReference type="NCBI Taxonomy" id="1032476"/>
    <lineage>
        <taxon>Bacteria</taxon>
        <taxon>Bacillati</taxon>
        <taxon>Actinomycetota</taxon>
        <taxon>Actinomycetes</taxon>
        <taxon>Streptosporangiales</taxon>
        <taxon>Streptosporangiaceae</taxon>
        <taxon>Nonomuraea</taxon>
    </lineage>
</organism>
<dbReference type="InterPro" id="IPR004302">
    <property type="entry name" value="Cellulose/chitin-bd_N"/>
</dbReference>
<dbReference type="GO" id="GO:0030246">
    <property type="term" value="F:carbohydrate binding"/>
    <property type="evidence" value="ECO:0007669"/>
    <property type="project" value="InterPro"/>
</dbReference>
<dbReference type="SUPFAM" id="SSF51055">
    <property type="entry name" value="Carbohydrate binding domain"/>
    <property type="match status" value="1"/>
</dbReference>
<dbReference type="InterPro" id="IPR051024">
    <property type="entry name" value="GlcNAc_Chitin_IntDeg"/>
</dbReference>
<name>A0A7W0CKI1_9ACTN</name>
<dbReference type="RefSeq" id="WP_181611383.1">
    <property type="nucleotide sequence ID" value="NZ_BAABAM010000003.1"/>
</dbReference>
<feature type="domain" description="Chitin-binding type-3" evidence="5">
    <location>
        <begin position="200"/>
        <end position="246"/>
    </location>
</feature>
<dbReference type="InterPro" id="IPR014756">
    <property type="entry name" value="Ig_E-set"/>
</dbReference>
<dbReference type="Proteomes" id="UP000530928">
    <property type="component" value="Unassembled WGS sequence"/>
</dbReference>
<protein>
    <submittedName>
        <fullName evidence="6">Chitin-binding protein</fullName>
    </submittedName>
</protein>
<dbReference type="AlphaFoldDB" id="A0A7W0CKI1"/>
<dbReference type="CDD" id="cd21177">
    <property type="entry name" value="LPMO_AA10"/>
    <property type="match status" value="1"/>
</dbReference>
<evidence type="ECO:0000313" key="6">
    <source>
        <dbReference type="EMBL" id="MBA2892637.1"/>
    </source>
</evidence>
<sequence>MRRALTLLFAVLMGIATSIVVTSSPAQAHGWITNPSSRQDHCAAGRVANCGPIIWEPQSVEGPKGQRNCHAGDSRWAPLNDDSKPWPVTNVGTTATLTWKITARHSTSTWEYYIGGTRVAVFNDGGRQPPASFSHTVNFSGFSGRQKVLAIWNVADTPMAFYACLDLNIGGGPQPSPSPTPTATQSPTPTPTPTPTSSPGGTWKAGTAYSAGTTVTYGGLTYRCRQSHTAIAGWEPPNVPALWERV</sequence>
<comment type="caution">
    <text evidence="6">The sequence shown here is derived from an EMBL/GenBank/DDBJ whole genome shotgun (WGS) entry which is preliminary data.</text>
</comment>